<proteinExistence type="inferred from homology"/>
<keyword evidence="6" id="KW-1003">Cell membrane</keyword>
<evidence type="ECO:0000313" key="9">
    <source>
        <dbReference type="EMBL" id="GAA3005779.1"/>
    </source>
</evidence>
<feature type="transmembrane region" description="Helical" evidence="6">
    <location>
        <begin position="229"/>
        <end position="250"/>
    </location>
</feature>
<evidence type="ECO:0000256" key="7">
    <source>
        <dbReference type="SAM" id="MobiDB-lite"/>
    </source>
</evidence>
<evidence type="ECO:0000256" key="6">
    <source>
        <dbReference type="RuleBase" id="RU361157"/>
    </source>
</evidence>
<feature type="domain" description="ABC transmembrane type-2" evidence="8">
    <location>
        <begin position="82"/>
        <end position="318"/>
    </location>
</feature>
<dbReference type="Proteomes" id="UP001499930">
    <property type="component" value="Unassembled WGS sequence"/>
</dbReference>
<dbReference type="PANTHER" id="PTHR43229:SF2">
    <property type="entry name" value="NODULATION PROTEIN J"/>
    <property type="match status" value="1"/>
</dbReference>
<feature type="transmembrane region" description="Helical" evidence="6">
    <location>
        <begin position="165"/>
        <end position="187"/>
    </location>
</feature>
<evidence type="ECO:0000256" key="5">
    <source>
        <dbReference type="ARBA" id="ARBA00023251"/>
    </source>
</evidence>
<name>A0ABP6KEA7_9ACTN</name>
<dbReference type="InterPro" id="IPR000412">
    <property type="entry name" value="ABC_2_transport"/>
</dbReference>
<evidence type="ECO:0000259" key="8">
    <source>
        <dbReference type="PROSITE" id="PS51012"/>
    </source>
</evidence>
<keyword evidence="5" id="KW-0046">Antibiotic resistance</keyword>
<feature type="transmembrane region" description="Helical" evidence="6">
    <location>
        <begin position="296"/>
        <end position="317"/>
    </location>
</feature>
<dbReference type="InterPro" id="IPR051784">
    <property type="entry name" value="Nod_factor_ABC_transporter"/>
</dbReference>
<keyword evidence="4 6" id="KW-0472">Membrane</keyword>
<keyword evidence="3 6" id="KW-1133">Transmembrane helix</keyword>
<feature type="transmembrane region" description="Helical" evidence="6">
    <location>
        <begin position="84"/>
        <end position="104"/>
    </location>
</feature>
<protein>
    <recommendedName>
        <fullName evidence="6">Transport permease protein</fullName>
    </recommendedName>
</protein>
<keyword evidence="2 6" id="KW-0812">Transmembrane</keyword>
<comment type="similarity">
    <text evidence="6">Belongs to the ABC-2 integral membrane protein family.</text>
</comment>
<dbReference type="InterPro" id="IPR013525">
    <property type="entry name" value="ABC2_TM"/>
</dbReference>
<dbReference type="InterPro" id="IPR047817">
    <property type="entry name" value="ABC2_TM_bact-type"/>
</dbReference>
<evidence type="ECO:0000313" key="10">
    <source>
        <dbReference type="Proteomes" id="UP001499930"/>
    </source>
</evidence>
<accession>A0ABP6KEA7</accession>
<feature type="region of interest" description="Disordered" evidence="7">
    <location>
        <begin position="1"/>
        <end position="34"/>
    </location>
</feature>
<reference evidence="10" key="1">
    <citation type="journal article" date="2019" name="Int. J. Syst. Evol. Microbiol.">
        <title>The Global Catalogue of Microorganisms (GCM) 10K type strain sequencing project: providing services to taxonomists for standard genome sequencing and annotation.</title>
        <authorList>
            <consortium name="The Broad Institute Genomics Platform"/>
            <consortium name="The Broad Institute Genome Sequencing Center for Infectious Disease"/>
            <person name="Wu L."/>
            <person name="Ma J."/>
        </authorList>
    </citation>
    <scope>NUCLEOTIDE SEQUENCE [LARGE SCALE GENOMIC DNA]</scope>
    <source>
        <strain evidence="10">JCM 3106</strain>
    </source>
</reference>
<dbReference type="RefSeq" id="WP_344894341.1">
    <property type="nucleotide sequence ID" value="NZ_BAAAWD010000007.1"/>
</dbReference>
<evidence type="ECO:0000256" key="2">
    <source>
        <dbReference type="ARBA" id="ARBA00022692"/>
    </source>
</evidence>
<evidence type="ECO:0000256" key="3">
    <source>
        <dbReference type="ARBA" id="ARBA00022989"/>
    </source>
</evidence>
<gene>
    <name evidence="9" type="ORF">GCM10017559_29430</name>
</gene>
<dbReference type="Pfam" id="PF01061">
    <property type="entry name" value="ABC2_membrane"/>
    <property type="match status" value="1"/>
</dbReference>
<comment type="subcellular location">
    <subcellularLocation>
        <location evidence="6">Cell membrane</location>
        <topology evidence="6">Multi-pass membrane protein</topology>
    </subcellularLocation>
    <subcellularLocation>
        <location evidence="1">Membrane</location>
        <topology evidence="1">Multi-pass membrane protein</topology>
    </subcellularLocation>
</comment>
<dbReference type="PROSITE" id="PS51012">
    <property type="entry name" value="ABC_TM2"/>
    <property type="match status" value="1"/>
</dbReference>
<evidence type="ECO:0000256" key="1">
    <source>
        <dbReference type="ARBA" id="ARBA00004141"/>
    </source>
</evidence>
<organism evidence="9 10">
    <name type="scientific">Streptosporangium longisporum</name>
    <dbReference type="NCBI Taxonomy" id="46187"/>
    <lineage>
        <taxon>Bacteria</taxon>
        <taxon>Bacillati</taxon>
        <taxon>Actinomycetota</taxon>
        <taxon>Actinomycetes</taxon>
        <taxon>Streptosporangiales</taxon>
        <taxon>Streptosporangiaceae</taxon>
        <taxon>Streptosporangium</taxon>
    </lineage>
</organism>
<keyword evidence="10" id="KW-1185">Reference proteome</keyword>
<feature type="compositionally biased region" description="Low complexity" evidence="7">
    <location>
        <begin position="11"/>
        <end position="34"/>
    </location>
</feature>
<sequence>MTTERHLADIPTETAAAPATPVNSATPATPAPSVTPAVRAASFTAAPSAPSAPSARPGRPGIWRASVARSKVELKSFFRNRQSLIFTLALPIMLLVVLGSIFSGTVQGTTVDFKQVFIAGIIASGVMSVSFTGLAINIAIERDTGTIRRLACSPMPKSAYFIGKIVRVAVTGVIETVILLGVALALFKLPLPGTLTAWLTLLWVLFLGAVACSLLAIAFTALIPNSRSASAIVTPPFLVLQFISGVFFPFNQLPLWMQNTAALFPLKWMTQGLRSVFLPEAFARVEPAGSWELDRVALVLGAWCLAGLLLSVLTFSWRGPNVR</sequence>
<feature type="transmembrane region" description="Helical" evidence="6">
    <location>
        <begin position="116"/>
        <end position="140"/>
    </location>
</feature>
<feature type="transmembrane region" description="Helical" evidence="6">
    <location>
        <begin position="199"/>
        <end position="222"/>
    </location>
</feature>
<dbReference type="PRINTS" id="PR00164">
    <property type="entry name" value="ABC2TRNSPORT"/>
</dbReference>
<dbReference type="PANTHER" id="PTHR43229">
    <property type="entry name" value="NODULATION PROTEIN J"/>
    <property type="match status" value="1"/>
</dbReference>
<evidence type="ECO:0000256" key="4">
    <source>
        <dbReference type="ARBA" id="ARBA00023136"/>
    </source>
</evidence>
<keyword evidence="6" id="KW-0813">Transport</keyword>
<comment type="caution">
    <text evidence="9">The sequence shown here is derived from an EMBL/GenBank/DDBJ whole genome shotgun (WGS) entry which is preliminary data.</text>
</comment>
<dbReference type="EMBL" id="BAAAWD010000007">
    <property type="protein sequence ID" value="GAA3005779.1"/>
    <property type="molecule type" value="Genomic_DNA"/>
</dbReference>